<name>A0ABR4LNP6_9EURO</name>
<feature type="domain" description="DUF7492" evidence="1">
    <location>
        <begin position="11"/>
        <end position="241"/>
    </location>
</feature>
<protein>
    <recommendedName>
        <fullName evidence="1">DUF7492 domain-containing protein</fullName>
    </recommendedName>
</protein>
<evidence type="ECO:0000313" key="2">
    <source>
        <dbReference type="EMBL" id="KAL2866168.1"/>
    </source>
</evidence>
<dbReference type="Pfam" id="PF24320">
    <property type="entry name" value="DUF7492"/>
    <property type="match status" value="1"/>
</dbReference>
<keyword evidence="3" id="KW-1185">Reference proteome</keyword>
<dbReference type="EMBL" id="JBFXLQ010000027">
    <property type="protein sequence ID" value="KAL2866168.1"/>
    <property type="molecule type" value="Genomic_DNA"/>
</dbReference>
<sequence length="247" mass="27383">MWILLFVAVVLAHSWVEDLSVVGNNGIKLGRTGYPRGNIRRLDPAFNDAAMTYLLPTVGVQLLPNDPICAPSQRQSVQTPGSPMLQAAPGDLVRLRYQENGHVTLPYITPGKLSPGHVYVYGTSSPSAEDTLVGIHKVWNLDGTGGDRRGRLLGMFDFDDGRCFQVNDGPISRHRQDRYGHQPDPIQGADLWCQNVIRIPDAAGDILTIYWVWDWPSYLGEEGEKQEIYTTCIDIEIKSHEGPKGCS</sequence>
<proteinExistence type="predicted"/>
<dbReference type="RefSeq" id="XP_070885147.1">
    <property type="nucleotide sequence ID" value="XM_071034412.1"/>
</dbReference>
<dbReference type="InterPro" id="IPR055915">
    <property type="entry name" value="DUF7492"/>
</dbReference>
<dbReference type="Proteomes" id="UP001610432">
    <property type="component" value="Unassembled WGS sequence"/>
</dbReference>
<accession>A0ABR4LNP6</accession>
<evidence type="ECO:0000313" key="3">
    <source>
        <dbReference type="Proteomes" id="UP001610432"/>
    </source>
</evidence>
<evidence type="ECO:0000259" key="1">
    <source>
        <dbReference type="Pfam" id="PF24320"/>
    </source>
</evidence>
<organism evidence="2 3">
    <name type="scientific">Aspergillus lucknowensis</name>
    <dbReference type="NCBI Taxonomy" id="176173"/>
    <lineage>
        <taxon>Eukaryota</taxon>
        <taxon>Fungi</taxon>
        <taxon>Dikarya</taxon>
        <taxon>Ascomycota</taxon>
        <taxon>Pezizomycotina</taxon>
        <taxon>Eurotiomycetes</taxon>
        <taxon>Eurotiomycetidae</taxon>
        <taxon>Eurotiales</taxon>
        <taxon>Aspergillaceae</taxon>
        <taxon>Aspergillus</taxon>
        <taxon>Aspergillus subgen. Nidulantes</taxon>
    </lineage>
</organism>
<gene>
    <name evidence="2" type="ORF">BJX67DRAFT_388830</name>
</gene>
<dbReference type="GeneID" id="98149484"/>
<comment type="caution">
    <text evidence="2">The sequence shown here is derived from an EMBL/GenBank/DDBJ whole genome shotgun (WGS) entry which is preliminary data.</text>
</comment>
<reference evidence="2 3" key="1">
    <citation type="submission" date="2024-07" db="EMBL/GenBank/DDBJ databases">
        <title>Section-level genome sequencing and comparative genomics of Aspergillus sections Usti and Cavernicolus.</title>
        <authorList>
            <consortium name="Lawrence Berkeley National Laboratory"/>
            <person name="Nybo J.L."/>
            <person name="Vesth T.C."/>
            <person name="Theobald S."/>
            <person name="Frisvad J.C."/>
            <person name="Larsen T.O."/>
            <person name="Kjaerboelling I."/>
            <person name="Rothschild-Mancinelli K."/>
            <person name="Lyhne E.K."/>
            <person name="Kogle M.E."/>
            <person name="Barry K."/>
            <person name="Clum A."/>
            <person name="Na H."/>
            <person name="Ledsgaard L."/>
            <person name="Lin J."/>
            <person name="Lipzen A."/>
            <person name="Kuo A."/>
            <person name="Riley R."/>
            <person name="Mondo S."/>
            <person name="Labutti K."/>
            <person name="Haridas S."/>
            <person name="Pangalinan J."/>
            <person name="Salamov A.A."/>
            <person name="Simmons B.A."/>
            <person name="Magnuson J.K."/>
            <person name="Chen J."/>
            <person name="Drula E."/>
            <person name="Henrissat B."/>
            <person name="Wiebenga A."/>
            <person name="Lubbers R.J."/>
            <person name="Gomes A.C."/>
            <person name="Macurrencykelacurrency M.R."/>
            <person name="Stajich J."/>
            <person name="Grigoriev I.V."/>
            <person name="Mortensen U.H."/>
            <person name="De Vries R.P."/>
            <person name="Baker S.E."/>
            <person name="Andersen M.R."/>
        </authorList>
    </citation>
    <scope>NUCLEOTIDE SEQUENCE [LARGE SCALE GENOMIC DNA]</scope>
    <source>
        <strain evidence="2 3">CBS 449.75</strain>
    </source>
</reference>